<sequence>MKTQEMVAKHFGLMYQTAAANLDGVTHEQSLAQPPQGGNCANWILGHLMNVQNGVMRLLGEKPVWESDQLARAGFVPITRTTEAIDWKVLRDRFLGSRERCLAAISALSDDAMAESVPHPFGGTCSRAELLNILAFHQAYHAGQLAMSRRIAGLEGAVKGPGQTLAKV</sequence>
<protein>
    <submittedName>
        <fullName evidence="2">DinB family protein</fullName>
    </submittedName>
</protein>
<dbReference type="AlphaFoldDB" id="A0A538SZ72"/>
<reference evidence="2 3" key="1">
    <citation type="journal article" date="2019" name="Nat. Microbiol.">
        <title>Mediterranean grassland soil C-N compound turnover is dependent on rainfall and depth, and is mediated by genomically divergent microorganisms.</title>
        <authorList>
            <person name="Diamond S."/>
            <person name="Andeer P.F."/>
            <person name="Li Z."/>
            <person name="Crits-Christoph A."/>
            <person name="Burstein D."/>
            <person name="Anantharaman K."/>
            <person name="Lane K.R."/>
            <person name="Thomas B.C."/>
            <person name="Pan C."/>
            <person name="Northen T.R."/>
            <person name="Banfield J.F."/>
        </authorList>
    </citation>
    <scope>NUCLEOTIDE SEQUENCE [LARGE SCALE GENOMIC DNA]</scope>
    <source>
        <strain evidence="2">WS_6</strain>
    </source>
</reference>
<evidence type="ECO:0000313" key="2">
    <source>
        <dbReference type="EMBL" id="TMQ56676.1"/>
    </source>
</evidence>
<dbReference type="Proteomes" id="UP000316852">
    <property type="component" value="Unassembled WGS sequence"/>
</dbReference>
<accession>A0A538SZ72</accession>
<organism evidence="2 3">
    <name type="scientific">Eiseniibacteriota bacterium</name>
    <dbReference type="NCBI Taxonomy" id="2212470"/>
    <lineage>
        <taxon>Bacteria</taxon>
        <taxon>Candidatus Eiseniibacteriota</taxon>
    </lineage>
</organism>
<dbReference type="SUPFAM" id="SSF109854">
    <property type="entry name" value="DinB/YfiT-like putative metalloenzymes"/>
    <property type="match status" value="1"/>
</dbReference>
<proteinExistence type="predicted"/>
<dbReference type="Gene3D" id="1.20.120.450">
    <property type="entry name" value="dinb family like domain"/>
    <property type="match status" value="1"/>
</dbReference>
<dbReference type="Pfam" id="PF12867">
    <property type="entry name" value="DinB_2"/>
    <property type="match status" value="1"/>
</dbReference>
<comment type="caution">
    <text evidence="2">The sequence shown here is derived from an EMBL/GenBank/DDBJ whole genome shotgun (WGS) entry which is preliminary data.</text>
</comment>
<gene>
    <name evidence="2" type="ORF">E6K76_12300</name>
</gene>
<dbReference type="EMBL" id="VBOW01000084">
    <property type="protein sequence ID" value="TMQ56676.1"/>
    <property type="molecule type" value="Genomic_DNA"/>
</dbReference>
<evidence type="ECO:0000313" key="3">
    <source>
        <dbReference type="Proteomes" id="UP000316852"/>
    </source>
</evidence>
<feature type="domain" description="DinB-like" evidence="1">
    <location>
        <begin position="16"/>
        <end position="145"/>
    </location>
</feature>
<dbReference type="InterPro" id="IPR024775">
    <property type="entry name" value="DinB-like"/>
</dbReference>
<name>A0A538SZ72_UNCEI</name>
<dbReference type="InterPro" id="IPR034660">
    <property type="entry name" value="DinB/YfiT-like"/>
</dbReference>
<evidence type="ECO:0000259" key="1">
    <source>
        <dbReference type="Pfam" id="PF12867"/>
    </source>
</evidence>